<dbReference type="EMBL" id="CAJNJA010055808">
    <property type="protein sequence ID" value="CAE7856492.1"/>
    <property type="molecule type" value="Genomic_DNA"/>
</dbReference>
<evidence type="ECO:0000313" key="4">
    <source>
        <dbReference type="Proteomes" id="UP000601435"/>
    </source>
</evidence>
<dbReference type="InterPro" id="IPR000504">
    <property type="entry name" value="RRM_dom"/>
</dbReference>
<dbReference type="Proteomes" id="UP000601435">
    <property type="component" value="Unassembled WGS sequence"/>
</dbReference>
<accession>A0A813A7R4</accession>
<dbReference type="SMART" id="SM00360">
    <property type="entry name" value="RRM"/>
    <property type="match status" value="1"/>
</dbReference>
<dbReference type="InterPro" id="IPR012677">
    <property type="entry name" value="Nucleotide-bd_a/b_plait_sf"/>
</dbReference>
<reference evidence="3" key="1">
    <citation type="submission" date="2021-02" db="EMBL/GenBank/DDBJ databases">
        <authorList>
            <person name="Dougan E. K."/>
            <person name="Rhodes N."/>
            <person name="Thang M."/>
            <person name="Chan C."/>
        </authorList>
    </citation>
    <scope>NUCLEOTIDE SEQUENCE</scope>
</reference>
<evidence type="ECO:0000313" key="3">
    <source>
        <dbReference type="EMBL" id="CAE7856492.1"/>
    </source>
</evidence>
<gene>
    <name evidence="3" type="ORF">SNEC2469_LOCUS26923</name>
</gene>
<dbReference type="GO" id="GO:0003723">
    <property type="term" value="F:RNA binding"/>
    <property type="evidence" value="ECO:0007669"/>
    <property type="project" value="UniProtKB-UniRule"/>
</dbReference>
<evidence type="ECO:0000256" key="1">
    <source>
        <dbReference type="PROSITE-ProRule" id="PRU00176"/>
    </source>
</evidence>
<evidence type="ECO:0000259" key="2">
    <source>
        <dbReference type="PROSITE" id="PS50102"/>
    </source>
</evidence>
<feature type="domain" description="RRM" evidence="2">
    <location>
        <begin position="348"/>
        <end position="423"/>
    </location>
</feature>
<organism evidence="3 4">
    <name type="scientific">Symbiodinium necroappetens</name>
    <dbReference type="NCBI Taxonomy" id="1628268"/>
    <lineage>
        <taxon>Eukaryota</taxon>
        <taxon>Sar</taxon>
        <taxon>Alveolata</taxon>
        <taxon>Dinophyceae</taxon>
        <taxon>Suessiales</taxon>
        <taxon>Symbiodiniaceae</taxon>
        <taxon>Symbiodinium</taxon>
    </lineage>
</organism>
<dbReference type="PROSITE" id="PS50102">
    <property type="entry name" value="RRM"/>
    <property type="match status" value="1"/>
</dbReference>
<dbReference type="Gene3D" id="3.30.70.330">
    <property type="match status" value="1"/>
</dbReference>
<comment type="caution">
    <text evidence="3">The sequence shown here is derived from an EMBL/GenBank/DDBJ whole genome shotgun (WGS) entry which is preliminary data.</text>
</comment>
<dbReference type="SUPFAM" id="SSF54928">
    <property type="entry name" value="RNA-binding domain, RBD"/>
    <property type="match status" value="1"/>
</dbReference>
<dbReference type="CDD" id="cd00590">
    <property type="entry name" value="RRM_SF"/>
    <property type="match status" value="1"/>
</dbReference>
<sequence length="430" mass="47597">MLRHVETTYFWCFTYFFTLEIYRLPLKKAQCVSATMSRVQDLAPQHIANVVWAMAKMSASSAEQCGAFARPAWEAQQQFKPQEACNLLWAFAATTVHVRDAQMANTVAALSTQLLKQLGRCNPQDHANFMWAAVILSAADRIQFSLYRPEAGLSFMHLADQVTQSAVSACFRSWRRLVSAVVWAVSKGTFHELIPQPTKPSRGSSTPPEPGWQRNIEAMGLRLRALWVPGLLAKGIALAAEFRTQELTGALLFRADELASVAASVARLSQDTKVLKQLFFQSQPGCEAFTESSLSVFINPFVPSVTMGSDGKGKGKGWGMPYNFMTMMKVMMAKGKGKGKQYRVPADKKVWIGGWPAESTSVETNKKLKEHMCQAGECIWAEVGWKGEGHAVFKTPEECQNAIAMLNGSMFEGHTLQVDVWTKKDPTPAA</sequence>
<dbReference type="InterPro" id="IPR035979">
    <property type="entry name" value="RBD_domain_sf"/>
</dbReference>
<dbReference type="OrthoDB" id="10319114at2759"/>
<protein>
    <recommendedName>
        <fullName evidence="2">RRM domain-containing protein</fullName>
    </recommendedName>
</protein>
<keyword evidence="1" id="KW-0694">RNA-binding</keyword>
<name>A0A813A7R4_9DINO</name>
<keyword evidence="4" id="KW-1185">Reference proteome</keyword>
<proteinExistence type="predicted"/>
<dbReference type="AlphaFoldDB" id="A0A813A7R4"/>